<dbReference type="EMBL" id="BNEK01000005">
    <property type="protein sequence ID" value="GHJ31515.1"/>
    <property type="molecule type" value="Genomic_DNA"/>
</dbReference>
<feature type="transmembrane region" description="Helical" evidence="1">
    <location>
        <begin position="46"/>
        <end position="67"/>
    </location>
</feature>
<keyword evidence="1" id="KW-0472">Membrane</keyword>
<keyword evidence="3" id="KW-1185">Reference proteome</keyword>
<keyword evidence="1" id="KW-0812">Transmembrane</keyword>
<evidence type="ECO:0000313" key="3">
    <source>
        <dbReference type="Proteomes" id="UP001054854"/>
    </source>
</evidence>
<sequence length="121" mass="12395">MKTFFMISFAVAALAEVAVVAMLVLQAVRQKPPMASDRPVVRVNDAVAAASLFGGAMVISGVITHGWGDFDGTDLLLFAATFGVVTAALMEGVRTKTTVAHAAYVIPIGFGVIAGLVGTGL</sequence>
<feature type="transmembrane region" description="Helical" evidence="1">
    <location>
        <begin position="6"/>
        <end position="25"/>
    </location>
</feature>
<organism evidence="2 3">
    <name type="scientific">Streptomyces hygroscopicus</name>
    <dbReference type="NCBI Taxonomy" id="1912"/>
    <lineage>
        <taxon>Bacteria</taxon>
        <taxon>Bacillati</taxon>
        <taxon>Actinomycetota</taxon>
        <taxon>Actinomycetes</taxon>
        <taxon>Kitasatosporales</taxon>
        <taxon>Streptomycetaceae</taxon>
        <taxon>Streptomyces</taxon>
        <taxon>Streptomyces violaceusniger group</taxon>
    </lineage>
</organism>
<dbReference type="RefSeq" id="WP_236258632.1">
    <property type="nucleotide sequence ID" value="NZ_BNEK01000005.1"/>
</dbReference>
<gene>
    <name evidence="2" type="ORF">TPA0910_59480</name>
</gene>
<evidence type="ECO:0000313" key="2">
    <source>
        <dbReference type="EMBL" id="GHJ31515.1"/>
    </source>
</evidence>
<accession>A0ABQ3U7C9</accession>
<evidence type="ECO:0000256" key="1">
    <source>
        <dbReference type="SAM" id="Phobius"/>
    </source>
</evidence>
<evidence type="ECO:0008006" key="4">
    <source>
        <dbReference type="Google" id="ProtNLM"/>
    </source>
</evidence>
<feature type="transmembrane region" description="Helical" evidence="1">
    <location>
        <begin position="102"/>
        <end position="120"/>
    </location>
</feature>
<feature type="transmembrane region" description="Helical" evidence="1">
    <location>
        <begin position="73"/>
        <end position="90"/>
    </location>
</feature>
<reference evidence="2" key="1">
    <citation type="submission" date="2024-05" db="EMBL/GenBank/DDBJ databases">
        <title>Whole genome shotgun sequence of Streptomyces hygroscopicus NBRC 113678.</title>
        <authorList>
            <person name="Komaki H."/>
            <person name="Tamura T."/>
        </authorList>
    </citation>
    <scope>NUCLEOTIDE SEQUENCE</scope>
    <source>
        <strain evidence="2">N11-34</strain>
    </source>
</reference>
<proteinExistence type="predicted"/>
<protein>
    <recommendedName>
        <fullName evidence="4">Integral membrane protein</fullName>
    </recommendedName>
</protein>
<comment type="caution">
    <text evidence="2">The sequence shown here is derived from an EMBL/GenBank/DDBJ whole genome shotgun (WGS) entry which is preliminary data.</text>
</comment>
<dbReference type="Proteomes" id="UP001054854">
    <property type="component" value="Unassembled WGS sequence"/>
</dbReference>
<name>A0ABQ3U7C9_STRHY</name>
<keyword evidence="1" id="KW-1133">Transmembrane helix</keyword>